<keyword evidence="2" id="KW-1185">Reference proteome</keyword>
<dbReference type="AlphaFoldDB" id="A0A443HXJ4"/>
<evidence type="ECO:0000313" key="1">
    <source>
        <dbReference type="EMBL" id="RWQ96567.1"/>
    </source>
</evidence>
<comment type="caution">
    <text evidence="1">The sequence shown here is derived from an EMBL/GenBank/DDBJ whole genome shotgun (WGS) entry which is preliminary data.</text>
</comment>
<gene>
    <name evidence="1" type="ORF">C8Q69DRAFT_197905</name>
</gene>
<reference evidence="1 2" key="1">
    <citation type="journal article" date="2018" name="Front. Microbiol.">
        <title>Genomic and genetic insights into a cosmopolitan fungus, Paecilomyces variotii (Eurotiales).</title>
        <authorList>
            <person name="Urquhart A.S."/>
            <person name="Mondo S.J."/>
            <person name="Makela M.R."/>
            <person name="Hane J.K."/>
            <person name="Wiebenga A."/>
            <person name="He G."/>
            <person name="Mihaltcheva S."/>
            <person name="Pangilinan J."/>
            <person name="Lipzen A."/>
            <person name="Barry K."/>
            <person name="de Vries R.P."/>
            <person name="Grigoriev I.V."/>
            <person name="Idnurm A."/>
        </authorList>
    </citation>
    <scope>NUCLEOTIDE SEQUENCE [LARGE SCALE GENOMIC DNA]</scope>
    <source>
        <strain evidence="1 2">CBS 101075</strain>
    </source>
</reference>
<evidence type="ECO:0000313" key="2">
    <source>
        <dbReference type="Proteomes" id="UP000283841"/>
    </source>
</evidence>
<dbReference type="RefSeq" id="XP_028486212.1">
    <property type="nucleotide sequence ID" value="XM_028626046.1"/>
</dbReference>
<dbReference type="VEuPathDB" id="FungiDB:C8Q69DRAFT_197905"/>
<name>A0A443HXJ4_BYSSP</name>
<dbReference type="EMBL" id="RCNU01000003">
    <property type="protein sequence ID" value="RWQ96567.1"/>
    <property type="molecule type" value="Genomic_DNA"/>
</dbReference>
<sequence length="228" mass="25690">MNSGFPPGVIARLFKGMTIRVQGSDYLLGRAISEGYDQDLAQLVAVFESTRLTDHETVVLKLRIQLDPESIPERDRAGRLWMATNWFREEARLLRECQSIEHRTPHFYSQEELVQGASGFFPGGYLHVIAMSKVPGKAVTSYKKFTESEIIAMQHQLTATLEHMRVRGWRYSSPNQDDLFFDRSTMHLSLVGLSGIGPTQPRSNMTITPTSFDVTSFGLNALPHTKGD</sequence>
<dbReference type="GeneID" id="39595323"/>
<accession>A0A443HXJ4</accession>
<proteinExistence type="predicted"/>
<organism evidence="1 2">
    <name type="scientific">Byssochlamys spectabilis</name>
    <name type="common">Paecilomyces variotii</name>
    <dbReference type="NCBI Taxonomy" id="264951"/>
    <lineage>
        <taxon>Eukaryota</taxon>
        <taxon>Fungi</taxon>
        <taxon>Dikarya</taxon>
        <taxon>Ascomycota</taxon>
        <taxon>Pezizomycotina</taxon>
        <taxon>Eurotiomycetes</taxon>
        <taxon>Eurotiomycetidae</taxon>
        <taxon>Eurotiales</taxon>
        <taxon>Thermoascaceae</taxon>
        <taxon>Paecilomyces</taxon>
    </lineage>
</organism>
<dbReference type="Proteomes" id="UP000283841">
    <property type="component" value="Unassembled WGS sequence"/>
</dbReference>
<protein>
    <submittedName>
        <fullName evidence="1">Uncharacterized protein</fullName>
    </submittedName>
</protein>